<dbReference type="PANTHER" id="PTHR45138:SF9">
    <property type="entry name" value="DIGUANYLATE CYCLASE DGCM-RELATED"/>
    <property type="match status" value="1"/>
</dbReference>
<comment type="catalytic activity">
    <reaction evidence="3">
        <text>2 GTP = 3',3'-c-di-GMP + 2 diphosphate</text>
        <dbReference type="Rhea" id="RHEA:24898"/>
        <dbReference type="ChEBI" id="CHEBI:33019"/>
        <dbReference type="ChEBI" id="CHEBI:37565"/>
        <dbReference type="ChEBI" id="CHEBI:58805"/>
        <dbReference type="EC" id="2.7.7.65"/>
    </reaction>
</comment>
<dbReference type="SMART" id="SM00267">
    <property type="entry name" value="GGDEF"/>
    <property type="match status" value="1"/>
</dbReference>
<dbReference type="NCBIfam" id="TIGR00254">
    <property type="entry name" value="GGDEF"/>
    <property type="match status" value="1"/>
</dbReference>
<evidence type="ECO:0000256" key="2">
    <source>
        <dbReference type="ARBA" id="ARBA00012528"/>
    </source>
</evidence>
<evidence type="ECO:0000313" key="8">
    <source>
        <dbReference type="Proteomes" id="UP000199107"/>
    </source>
</evidence>
<dbReference type="GO" id="GO:1902201">
    <property type="term" value="P:negative regulation of bacterial-type flagellum-dependent cell motility"/>
    <property type="evidence" value="ECO:0007669"/>
    <property type="project" value="TreeGrafter"/>
</dbReference>
<dbReference type="InterPro" id="IPR035965">
    <property type="entry name" value="PAS-like_dom_sf"/>
</dbReference>
<dbReference type="GO" id="GO:0005886">
    <property type="term" value="C:plasma membrane"/>
    <property type="evidence" value="ECO:0007669"/>
    <property type="project" value="TreeGrafter"/>
</dbReference>
<sequence>MSTGVVYWSDVVYDIFGVDRAAFTPSCTAFLRMVYPQDRAKVEKKLAQLRDNGYYEITYRITLPSGDIRWLHEIADNTAPDDPDTLVGTVRDITVFKELELKLRKQTITDHLTGLFNRRYFMKRLTQTFALYQRNGQQAVVMLLDIDHFKAVNDTYGHAMGDQVLMRLADLFKERFRQTDVVGRLGGEEFAVLLVDSCLEDAAGVAEEIRGALAGMEFHANVDETFRVSVTCGLAGFAEDDASEYSILKRADDSLYLGKQSGRNQVVVESFY</sequence>
<dbReference type="InterPro" id="IPR043128">
    <property type="entry name" value="Rev_trsase/Diguanyl_cyclase"/>
</dbReference>
<evidence type="ECO:0000259" key="4">
    <source>
        <dbReference type="PROSITE" id="PS50112"/>
    </source>
</evidence>
<dbReference type="SUPFAM" id="SSF55785">
    <property type="entry name" value="PYP-like sensor domain (PAS domain)"/>
    <property type="match status" value="1"/>
</dbReference>
<dbReference type="Gene3D" id="2.10.70.100">
    <property type="match status" value="1"/>
</dbReference>
<comment type="cofactor">
    <cofactor evidence="1">
        <name>Mg(2+)</name>
        <dbReference type="ChEBI" id="CHEBI:18420"/>
    </cofactor>
</comment>
<dbReference type="STRING" id="48727.SAMN05192555_107144"/>
<gene>
    <name evidence="7" type="ORF">SAMN05192555_107144</name>
</gene>
<dbReference type="InterPro" id="IPR029787">
    <property type="entry name" value="Nucleotide_cyclase"/>
</dbReference>
<dbReference type="Gene3D" id="3.30.450.20">
    <property type="entry name" value="PAS domain"/>
    <property type="match status" value="1"/>
</dbReference>
<dbReference type="PROSITE" id="PS50112">
    <property type="entry name" value="PAS"/>
    <property type="match status" value="1"/>
</dbReference>
<name>A0A1G9NGM7_9GAMM</name>
<dbReference type="InterPro" id="IPR000700">
    <property type="entry name" value="PAS-assoc_C"/>
</dbReference>
<dbReference type="Pfam" id="PF08447">
    <property type="entry name" value="PAS_3"/>
    <property type="match status" value="1"/>
</dbReference>
<dbReference type="GO" id="GO:0052621">
    <property type="term" value="F:diguanylate cyclase activity"/>
    <property type="evidence" value="ECO:0007669"/>
    <property type="project" value="UniProtKB-EC"/>
</dbReference>
<feature type="domain" description="GGDEF" evidence="6">
    <location>
        <begin position="137"/>
        <end position="271"/>
    </location>
</feature>
<dbReference type="Proteomes" id="UP000199107">
    <property type="component" value="Unassembled WGS sequence"/>
</dbReference>
<reference evidence="8" key="1">
    <citation type="submission" date="2016-10" db="EMBL/GenBank/DDBJ databases">
        <authorList>
            <person name="Varghese N."/>
            <person name="Submissions S."/>
        </authorList>
    </citation>
    <scope>NUCLEOTIDE SEQUENCE [LARGE SCALE GENOMIC DNA]</scope>
    <source>
        <strain evidence="8">AAP</strain>
    </source>
</reference>
<proteinExistence type="predicted"/>
<dbReference type="InterPro" id="IPR000014">
    <property type="entry name" value="PAS"/>
</dbReference>
<accession>A0A1G9NGM7</accession>
<dbReference type="EMBL" id="FNGH01000007">
    <property type="protein sequence ID" value="SDL85702.1"/>
    <property type="molecule type" value="Genomic_DNA"/>
</dbReference>
<dbReference type="InterPro" id="IPR050469">
    <property type="entry name" value="Diguanylate_Cyclase"/>
</dbReference>
<keyword evidence="8" id="KW-1185">Reference proteome</keyword>
<feature type="domain" description="PAS" evidence="4">
    <location>
        <begin position="1"/>
        <end position="53"/>
    </location>
</feature>
<dbReference type="InterPro" id="IPR000160">
    <property type="entry name" value="GGDEF_dom"/>
</dbReference>
<evidence type="ECO:0000313" key="7">
    <source>
        <dbReference type="EMBL" id="SDL85702.1"/>
    </source>
</evidence>
<protein>
    <recommendedName>
        <fullName evidence="2">diguanylate cyclase</fullName>
        <ecNumber evidence="2">2.7.7.65</ecNumber>
    </recommendedName>
</protein>
<dbReference type="GO" id="GO:0043709">
    <property type="term" value="P:cell adhesion involved in single-species biofilm formation"/>
    <property type="evidence" value="ECO:0007669"/>
    <property type="project" value="TreeGrafter"/>
</dbReference>
<dbReference type="CDD" id="cd01949">
    <property type="entry name" value="GGDEF"/>
    <property type="match status" value="1"/>
</dbReference>
<dbReference type="Gene3D" id="3.30.70.270">
    <property type="match status" value="1"/>
</dbReference>
<dbReference type="PROSITE" id="PS50887">
    <property type="entry name" value="GGDEF"/>
    <property type="match status" value="1"/>
</dbReference>
<organism evidence="7 8">
    <name type="scientific">Franzmannia pantelleriensis</name>
    <dbReference type="NCBI Taxonomy" id="48727"/>
    <lineage>
        <taxon>Bacteria</taxon>
        <taxon>Pseudomonadati</taxon>
        <taxon>Pseudomonadota</taxon>
        <taxon>Gammaproteobacteria</taxon>
        <taxon>Oceanospirillales</taxon>
        <taxon>Halomonadaceae</taxon>
        <taxon>Franzmannia</taxon>
    </lineage>
</organism>
<evidence type="ECO:0000259" key="6">
    <source>
        <dbReference type="PROSITE" id="PS50887"/>
    </source>
</evidence>
<dbReference type="EC" id="2.7.7.65" evidence="2"/>
<feature type="domain" description="PAC" evidence="5">
    <location>
        <begin position="55"/>
        <end position="105"/>
    </location>
</feature>
<dbReference type="RefSeq" id="WP_176817210.1">
    <property type="nucleotide sequence ID" value="NZ_FNGH01000007.1"/>
</dbReference>
<dbReference type="AlphaFoldDB" id="A0A1G9NGM7"/>
<dbReference type="FunFam" id="3.30.70.270:FF:000001">
    <property type="entry name" value="Diguanylate cyclase domain protein"/>
    <property type="match status" value="1"/>
</dbReference>
<dbReference type="PROSITE" id="PS50113">
    <property type="entry name" value="PAC"/>
    <property type="match status" value="1"/>
</dbReference>
<evidence type="ECO:0000256" key="1">
    <source>
        <dbReference type="ARBA" id="ARBA00001946"/>
    </source>
</evidence>
<dbReference type="PANTHER" id="PTHR45138">
    <property type="entry name" value="REGULATORY COMPONENTS OF SENSORY TRANSDUCTION SYSTEM"/>
    <property type="match status" value="1"/>
</dbReference>
<dbReference type="Pfam" id="PF00990">
    <property type="entry name" value="GGDEF"/>
    <property type="match status" value="1"/>
</dbReference>
<dbReference type="InterPro" id="IPR013655">
    <property type="entry name" value="PAS_fold_3"/>
</dbReference>
<dbReference type="SUPFAM" id="SSF55073">
    <property type="entry name" value="Nucleotide cyclase"/>
    <property type="match status" value="1"/>
</dbReference>
<evidence type="ECO:0000256" key="3">
    <source>
        <dbReference type="ARBA" id="ARBA00034247"/>
    </source>
</evidence>
<evidence type="ECO:0000259" key="5">
    <source>
        <dbReference type="PROSITE" id="PS50113"/>
    </source>
</evidence>